<dbReference type="InParanoid" id="J0CW63"/>
<dbReference type="AlphaFoldDB" id="J0CW63"/>
<dbReference type="KEGG" id="adl:AURDEDRAFT_140523"/>
<dbReference type="OrthoDB" id="3208561at2759"/>
<organism evidence="1 2">
    <name type="scientific">Auricularia subglabra (strain TFB-10046 / SS5)</name>
    <name type="common">White-rot fungus</name>
    <name type="synonym">Auricularia delicata (strain TFB10046)</name>
    <dbReference type="NCBI Taxonomy" id="717982"/>
    <lineage>
        <taxon>Eukaryota</taxon>
        <taxon>Fungi</taxon>
        <taxon>Dikarya</taxon>
        <taxon>Basidiomycota</taxon>
        <taxon>Agaricomycotina</taxon>
        <taxon>Agaricomycetes</taxon>
        <taxon>Auriculariales</taxon>
        <taxon>Auriculariaceae</taxon>
        <taxon>Auricularia</taxon>
    </lineage>
</organism>
<sequence length="262" mass="30206">MPLLRVLTIAVVRSAGSRWLLFPRAVSTGGHRPLLGLQRVTISDLPVEDMIMSQLSTELTELSLRDMPRYYSRRRDPSLYNSPIALAHHVSTTLRASPTTMLRRLELVFRDDGTESQLLALIGNVCPNLVFLELHRYARDDLEFMNLDISVVDIPCDSIAALLSPLRRLRILRLNYDLGLHLTEGHYTPGLYSMWIPRSSAHRWRPFLEQQAHRLAEVLPRLKTVSLLSMDEIMRPRWMSWTGGVMEPINLSDLWNVDYDFF</sequence>
<dbReference type="OMA" id="YDIVAHK"/>
<accession>J0CW63</accession>
<protein>
    <recommendedName>
        <fullName evidence="3">F-box domain-containing protein</fullName>
    </recommendedName>
</protein>
<evidence type="ECO:0000313" key="2">
    <source>
        <dbReference type="Proteomes" id="UP000006514"/>
    </source>
</evidence>
<evidence type="ECO:0008006" key="3">
    <source>
        <dbReference type="Google" id="ProtNLM"/>
    </source>
</evidence>
<keyword evidence="2" id="KW-1185">Reference proteome</keyword>
<proteinExistence type="predicted"/>
<dbReference type="EMBL" id="JH687922">
    <property type="protein sequence ID" value="EJD34768.1"/>
    <property type="molecule type" value="Genomic_DNA"/>
</dbReference>
<gene>
    <name evidence="1" type="ORF">AURDEDRAFT_140523</name>
</gene>
<reference evidence="2" key="1">
    <citation type="journal article" date="2012" name="Science">
        <title>The Paleozoic origin of enzymatic lignin decomposition reconstructed from 31 fungal genomes.</title>
        <authorList>
            <person name="Floudas D."/>
            <person name="Binder M."/>
            <person name="Riley R."/>
            <person name="Barry K."/>
            <person name="Blanchette R.A."/>
            <person name="Henrissat B."/>
            <person name="Martinez A.T."/>
            <person name="Otillar R."/>
            <person name="Spatafora J.W."/>
            <person name="Yadav J.S."/>
            <person name="Aerts A."/>
            <person name="Benoit I."/>
            <person name="Boyd A."/>
            <person name="Carlson A."/>
            <person name="Copeland A."/>
            <person name="Coutinho P.M."/>
            <person name="de Vries R.P."/>
            <person name="Ferreira P."/>
            <person name="Findley K."/>
            <person name="Foster B."/>
            <person name="Gaskell J."/>
            <person name="Glotzer D."/>
            <person name="Gorecki P."/>
            <person name="Heitman J."/>
            <person name="Hesse C."/>
            <person name="Hori C."/>
            <person name="Igarashi K."/>
            <person name="Jurgens J.A."/>
            <person name="Kallen N."/>
            <person name="Kersten P."/>
            <person name="Kohler A."/>
            <person name="Kuees U."/>
            <person name="Kumar T.K.A."/>
            <person name="Kuo A."/>
            <person name="LaButti K."/>
            <person name="Larrondo L.F."/>
            <person name="Lindquist E."/>
            <person name="Ling A."/>
            <person name="Lombard V."/>
            <person name="Lucas S."/>
            <person name="Lundell T."/>
            <person name="Martin R."/>
            <person name="McLaughlin D.J."/>
            <person name="Morgenstern I."/>
            <person name="Morin E."/>
            <person name="Murat C."/>
            <person name="Nagy L.G."/>
            <person name="Nolan M."/>
            <person name="Ohm R.A."/>
            <person name="Patyshakuliyeva A."/>
            <person name="Rokas A."/>
            <person name="Ruiz-Duenas F.J."/>
            <person name="Sabat G."/>
            <person name="Salamov A."/>
            <person name="Samejima M."/>
            <person name="Schmutz J."/>
            <person name="Slot J.C."/>
            <person name="St John F."/>
            <person name="Stenlid J."/>
            <person name="Sun H."/>
            <person name="Sun S."/>
            <person name="Syed K."/>
            <person name="Tsang A."/>
            <person name="Wiebenga A."/>
            <person name="Young D."/>
            <person name="Pisabarro A."/>
            <person name="Eastwood D.C."/>
            <person name="Martin F."/>
            <person name="Cullen D."/>
            <person name="Grigoriev I.V."/>
            <person name="Hibbett D.S."/>
        </authorList>
    </citation>
    <scope>NUCLEOTIDE SEQUENCE [LARGE SCALE GENOMIC DNA]</scope>
    <source>
        <strain evidence="2">TFB10046</strain>
    </source>
</reference>
<name>J0CW63_AURST</name>
<evidence type="ECO:0000313" key="1">
    <source>
        <dbReference type="EMBL" id="EJD34768.1"/>
    </source>
</evidence>
<dbReference type="Proteomes" id="UP000006514">
    <property type="component" value="Unassembled WGS sequence"/>
</dbReference>